<keyword evidence="5" id="KW-0338">Growth arrest</keyword>
<sequence>MNRRRFLLASVLALRNSSFIYPSCQKCFSRIILVSKRFNCPKCGFTGEAENTSYRYKLSLKVAESNKLFDITVFGSCLDTFFGLTATGLHRYIEDPNEIPETLDNDTVNNLLTKAVETCFIGQSFIFGVTNFESQGSDSSKFLQQCPALKRETEALVASQIVLPDPSVAGFTVIDYFHEILQASNLRKLHHGSQANSCVLALGYSNSDLSSIYGSDSSSCLFVESYGRNNFSGFWQPSLELTSIVSQLTDNDDFSASEQSKALGALHQNRKCISTAEVTASSSYHEPIQSSWSLVSYMDKKNETEKLSDKLCLQANQLSAVCDNHHEIKVTDSNLFPLKMQVSLEPSNTKSFRSKVEIKNRYSQANLTCGSHNDADTPAGLQERSACGSPSSLRLEDIAGGSQDCDPEMWDDLPFSESLNKFLAAIESEIAITQTDDGSRKYYLDNDIDKLHAGHSRLSVTPQEITGALHILPTVWRSLPAKVKANFSKDNFLPKCQTNSSPGAQMESQPDHIPETVFISANGREMSDYVLPNAYHSAPFPSSKDFETIITLKKTTRIQPHGAKISLRPNTSECHHSFLNIKYTSEEKSLSKMSEKLTTLCSKKCNDVADLCSLENKQYGWLEDQDDNLTVCRRLTYPLEPFCRSPNISTNTLKEMPCGPINSNVTQSYSPGYEGSYNASADLFDVSAEEADIATEITCKSQNILLQGEKSLAESHPVDSGFSLRSRSENSSQSSQKLALQSISASILPKICSSPPRFQSDSAYDFEEFVPFSQSTPVARFHQTRIHGIKGTFEKLPAFYSYLDVNYKKTRISSQINTQQGTPDGPQNKKIHIQRSKSPIISAVTQQGTLNHSPIAECLETDSDEWVPPTTKKEFLSDNLQFQTTSLRKCLAACNSLDQEEILRKKPKHVKHRTDKYLIKKELNVKNKFTRKTPQHNYKCSGWISRESVTGLSTCSKVKSCPLFSESWPSSATESNSAWSPELFS</sequence>
<feature type="compositionally biased region" description="Polar residues" evidence="11">
    <location>
        <begin position="967"/>
        <end position="979"/>
    </location>
</feature>
<dbReference type="GO" id="GO:0005737">
    <property type="term" value="C:cytoplasm"/>
    <property type="evidence" value="ECO:0007669"/>
    <property type="project" value="UniProtKB-SubCell"/>
</dbReference>
<dbReference type="PANTHER" id="PTHR35537:SF1">
    <property type="entry name" value="DNA DAMAGE-INDUCED APOPTOSIS SUPPRESSOR PROTEIN"/>
    <property type="match status" value="1"/>
</dbReference>
<dbReference type="GO" id="GO:0051726">
    <property type="term" value="P:regulation of cell cycle"/>
    <property type="evidence" value="ECO:0007669"/>
    <property type="project" value="UniProtKB-KW"/>
</dbReference>
<dbReference type="GO" id="GO:0005634">
    <property type="term" value="C:nucleus"/>
    <property type="evidence" value="ECO:0007669"/>
    <property type="project" value="UniProtKB-SubCell"/>
</dbReference>
<feature type="region of interest" description="Disordered" evidence="11">
    <location>
        <begin position="965"/>
        <end position="985"/>
    </location>
</feature>
<proteinExistence type="predicted"/>
<dbReference type="InterPro" id="IPR013955">
    <property type="entry name" value="Rep_factor-A_C"/>
</dbReference>
<evidence type="ECO:0000256" key="8">
    <source>
        <dbReference type="ARBA" id="ARBA00053253"/>
    </source>
</evidence>
<evidence type="ECO:0000256" key="7">
    <source>
        <dbReference type="ARBA" id="ARBA00023306"/>
    </source>
</evidence>
<protein>
    <recommendedName>
        <fullName evidence="9">DNA damage-induced apoptosis suppressor protein</fullName>
    </recommendedName>
    <alternativeName>
        <fullName evidence="10">Nitric oxide-inducible gene protein</fullName>
    </alternativeName>
</protein>
<keyword evidence="7" id="KW-0131">Cell cycle</keyword>
<evidence type="ECO:0000313" key="13">
    <source>
        <dbReference type="Proteomes" id="UP000694850"/>
    </source>
</evidence>
<dbReference type="InterPro" id="IPR012340">
    <property type="entry name" value="NA-bd_OB-fold"/>
</dbReference>
<evidence type="ECO:0000256" key="1">
    <source>
        <dbReference type="ARBA" id="ARBA00004123"/>
    </source>
</evidence>
<keyword evidence="3" id="KW-0963">Cytoplasm</keyword>
<dbReference type="PANTHER" id="PTHR35537">
    <property type="entry name" value="DNA DAMAGE-INDUCIBLE APOPTOSIS SUPPRESSOR PROTEIN DDIAS"/>
    <property type="match status" value="1"/>
</dbReference>
<dbReference type="Proteomes" id="UP000694850">
    <property type="component" value="Unplaced"/>
</dbReference>
<accession>A0A8B7A928</accession>
<evidence type="ECO:0000256" key="2">
    <source>
        <dbReference type="ARBA" id="ARBA00004496"/>
    </source>
</evidence>
<dbReference type="InterPro" id="IPR043522">
    <property type="entry name" value="DDIAS"/>
</dbReference>
<gene>
    <name evidence="14" type="primary">DDIAS</name>
</gene>
<comment type="function">
    <text evidence="8">May be an anti-apoptotic protein involved in DNA repair or cell survival.</text>
</comment>
<evidence type="ECO:0000256" key="3">
    <source>
        <dbReference type="ARBA" id="ARBA00022490"/>
    </source>
</evidence>
<dbReference type="GO" id="GO:0006915">
    <property type="term" value="P:apoptotic process"/>
    <property type="evidence" value="ECO:0007669"/>
    <property type="project" value="UniProtKB-KW"/>
</dbReference>
<dbReference type="Pfam" id="PF08646">
    <property type="entry name" value="Rep_fac-A_C"/>
    <property type="match status" value="1"/>
</dbReference>
<evidence type="ECO:0000256" key="11">
    <source>
        <dbReference type="SAM" id="MobiDB-lite"/>
    </source>
</evidence>
<keyword evidence="4" id="KW-0053">Apoptosis</keyword>
<evidence type="ECO:0000256" key="5">
    <source>
        <dbReference type="ARBA" id="ARBA00022810"/>
    </source>
</evidence>
<dbReference type="RefSeq" id="XP_007944473.1">
    <property type="nucleotide sequence ID" value="XM_007946282.1"/>
</dbReference>
<evidence type="ECO:0000256" key="4">
    <source>
        <dbReference type="ARBA" id="ARBA00022703"/>
    </source>
</evidence>
<dbReference type="AlphaFoldDB" id="A0A8B7A928"/>
<reference evidence="14" key="1">
    <citation type="submission" date="2025-08" db="UniProtKB">
        <authorList>
            <consortium name="RefSeq"/>
        </authorList>
    </citation>
    <scope>IDENTIFICATION</scope>
</reference>
<keyword evidence="6" id="KW-0539">Nucleus</keyword>
<evidence type="ECO:0000256" key="10">
    <source>
        <dbReference type="ARBA" id="ARBA00075896"/>
    </source>
</evidence>
<dbReference type="SUPFAM" id="SSF50249">
    <property type="entry name" value="Nucleic acid-binding proteins"/>
    <property type="match status" value="1"/>
</dbReference>
<dbReference type="GO" id="GO:1902230">
    <property type="term" value="P:negative regulation of intrinsic apoptotic signaling pathway in response to DNA damage"/>
    <property type="evidence" value="ECO:0007669"/>
    <property type="project" value="InterPro"/>
</dbReference>
<evidence type="ECO:0000256" key="6">
    <source>
        <dbReference type="ARBA" id="ARBA00023242"/>
    </source>
</evidence>
<name>A0A8B7A928_ORYAF</name>
<evidence type="ECO:0000256" key="9">
    <source>
        <dbReference type="ARBA" id="ARBA00069059"/>
    </source>
</evidence>
<keyword evidence="13" id="KW-1185">Reference proteome</keyword>
<dbReference type="FunFam" id="2.40.50.140:FF:000217">
    <property type="entry name" value="DNA damage induced apoptosis suppressor"/>
    <property type="match status" value="1"/>
</dbReference>
<dbReference type="OrthoDB" id="9948238at2759"/>
<feature type="domain" description="Replication factor A C-terminal" evidence="12">
    <location>
        <begin position="9"/>
        <end position="104"/>
    </location>
</feature>
<organism evidence="13 14">
    <name type="scientific">Orycteropus afer afer</name>
    <dbReference type="NCBI Taxonomy" id="1230840"/>
    <lineage>
        <taxon>Eukaryota</taxon>
        <taxon>Metazoa</taxon>
        <taxon>Chordata</taxon>
        <taxon>Craniata</taxon>
        <taxon>Vertebrata</taxon>
        <taxon>Euteleostomi</taxon>
        <taxon>Mammalia</taxon>
        <taxon>Eutheria</taxon>
        <taxon>Afrotheria</taxon>
        <taxon>Tubulidentata</taxon>
        <taxon>Orycteropodidae</taxon>
        <taxon>Orycteropus</taxon>
    </lineage>
</organism>
<evidence type="ECO:0000313" key="14">
    <source>
        <dbReference type="RefSeq" id="XP_007944473.1"/>
    </source>
</evidence>
<dbReference type="Gene3D" id="2.40.50.140">
    <property type="entry name" value="Nucleic acid-binding proteins"/>
    <property type="match status" value="1"/>
</dbReference>
<comment type="subcellular location">
    <subcellularLocation>
        <location evidence="2">Cytoplasm</location>
    </subcellularLocation>
    <subcellularLocation>
        <location evidence="1">Nucleus</location>
    </subcellularLocation>
</comment>
<evidence type="ECO:0000259" key="12">
    <source>
        <dbReference type="Pfam" id="PF08646"/>
    </source>
</evidence>